<evidence type="ECO:0000256" key="2">
    <source>
        <dbReference type="ARBA" id="ARBA00007441"/>
    </source>
</evidence>
<comment type="caution">
    <text evidence="8">The sequence shown here is derived from an EMBL/GenBank/DDBJ whole genome shotgun (WGS) entry which is preliminary data.</text>
</comment>
<dbReference type="InterPro" id="IPR015424">
    <property type="entry name" value="PyrdxlP-dep_Trfase"/>
</dbReference>
<dbReference type="InterPro" id="IPR015422">
    <property type="entry name" value="PyrdxlP-dep_Trfase_small"/>
</dbReference>
<dbReference type="Gene3D" id="3.90.1150.10">
    <property type="entry name" value="Aspartate Aminotransferase, domain 1"/>
    <property type="match status" value="1"/>
</dbReference>
<comment type="cofactor">
    <cofactor evidence="1">
        <name>pyridoxal 5'-phosphate</name>
        <dbReference type="ChEBI" id="CHEBI:597326"/>
    </cofactor>
</comment>
<gene>
    <name evidence="8" type="ORF">NCCP1664_04110</name>
</gene>
<sequence>MSHSSPMPASPRSGAAPGGPWLRAAAGANLLGPDGSPAATIFEEITALAARTGAINLGQGFPDEDGPAMMAALAREGIAAGRNQYAPGSGLSELRRAVAEHQRRFYALAPDPDTGVVVTTGATEAIAAAVLAFVEPGDEVLTFEPFYDSYGAMVALAGGIHRTVPLRAPDFQPDLAELRAAVTDRTRLILLNNPHNPTGAVFGREVLEEIVRLAHRHDCTVVSDEVYEHLTFGVRHLPVATLDGAWERTLTISSAGKTFSYTGWKVGWASGPAPLVTALRTVKQFLSYSSGPAFQPAVAAALALPDGFYAGFAAALEAKRDLLCAGLEAAGLEVFRPSGTYFAVADTSPLGFADAAALARAMPAAVGVAGIPVSVFCHPEGAGRTRSLLRFAFCKREDVLREASARLAALPELRPGGNP</sequence>
<dbReference type="InterPro" id="IPR015421">
    <property type="entry name" value="PyrdxlP-dep_Trfase_major"/>
</dbReference>
<feature type="region of interest" description="Disordered" evidence="6">
    <location>
        <begin position="1"/>
        <end position="20"/>
    </location>
</feature>
<evidence type="ECO:0000256" key="6">
    <source>
        <dbReference type="SAM" id="MobiDB-lite"/>
    </source>
</evidence>
<keyword evidence="3 8" id="KW-0032">Aminotransferase</keyword>
<evidence type="ECO:0000256" key="3">
    <source>
        <dbReference type="ARBA" id="ARBA00022576"/>
    </source>
</evidence>
<evidence type="ECO:0000256" key="1">
    <source>
        <dbReference type="ARBA" id="ARBA00001933"/>
    </source>
</evidence>
<dbReference type="RefSeq" id="WP_149955403.1">
    <property type="nucleotide sequence ID" value="NZ_BKDJ01000001.1"/>
</dbReference>
<proteinExistence type="inferred from homology"/>
<dbReference type="FunFam" id="3.40.640.10:FF:000033">
    <property type="entry name" value="Aspartate aminotransferase"/>
    <property type="match status" value="1"/>
</dbReference>
<evidence type="ECO:0000256" key="4">
    <source>
        <dbReference type="ARBA" id="ARBA00022679"/>
    </source>
</evidence>
<dbReference type="Proteomes" id="UP000325307">
    <property type="component" value="Unassembled WGS sequence"/>
</dbReference>
<dbReference type="GO" id="GO:0016212">
    <property type="term" value="F:kynurenine-oxoglutarate transaminase activity"/>
    <property type="evidence" value="ECO:0007669"/>
    <property type="project" value="TreeGrafter"/>
</dbReference>
<dbReference type="Gene3D" id="3.40.640.10">
    <property type="entry name" value="Type I PLP-dependent aspartate aminotransferase-like (Major domain)"/>
    <property type="match status" value="1"/>
</dbReference>
<dbReference type="PANTHER" id="PTHR43807:SF20">
    <property type="entry name" value="FI04487P"/>
    <property type="match status" value="1"/>
</dbReference>
<protein>
    <submittedName>
        <fullName evidence="8">Aminotransferase</fullName>
    </submittedName>
</protein>
<dbReference type="AlphaFoldDB" id="A0A5A7NLT9"/>
<feature type="domain" description="Aminotransferase class I/classII large" evidence="7">
    <location>
        <begin position="54"/>
        <end position="397"/>
    </location>
</feature>
<dbReference type="PANTHER" id="PTHR43807">
    <property type="entry name" value="FI04487P"/>
    <property type="match status" value="1"/>
</dbReference>
<dbReference type="GO" id="GO:0005737">
    <property type="term" value="C:cytoplasm"/>
    <property type="evidence" value="ECO:0007669"/>
    <property type="project" value="TreeGrafter"/>
</dbReference>
<keyword evidence="9" id="KW-1185">Reference proteome</keyword>
<name>A0A5A7NLT9_9MICC</name>
<dbReference type="OrthoDB" id="4436468at2"/>
<dbReference type="InterPro" id="IPR004839">
    <property type="entry name" value="Aminotransferase_I/II_large"/>
</dbReference>
<reference evidence="8 9" key="1">
    <citation type="submission" date="2019-09" db="EMBL/GenBank/DDBJ databases">
        <title>Arthrobacter zafarii sp. nov., a moderately thermotolerant and halotolerant actinobacterium isolated from Cholistan desert soil of Pakistan.</title>
        <authorList>
            <person name="Amin A."/>
            <person name="Ahmed I."/>
            <person name="Khalid N."/>
            <person name="Schumann P."/>
            <person name="Busse H.J."/>
            <person name="Khan I.U."/>
            <person name="Li S."/>
            <person name="Li W.J."/>
        </authorList>
    </citation>
    <scope>NUCLEOTIDE SEQUENCE [LARGE SCALE GENOMIC DNA]</scope>
    <source>
        <strain evidence="8 9">NCCP-1664</strain>
    </source>
</reference>
<dbReference type="Pfam" id="PF00155">
    <property type="entry name" value="Aminotran_1_2"/>
    <property type="match status" value="1"/>
</dbReference>
<dbReference type="CDD" id="cd00609">
    <property type="entry name" value="AAT_like"/>
    <property type="match status" value="1"/>
</dbReference>
<accession>A0A5A7NLT9</accession>
<evidence type="ECO:0000313" key="8">
    <source>
        <dbReference type="EMBL" id="GER21914.1"/>
    </source>
</evidence>
<evidence type="ECO:0000259" key="7">
    <source>
        <dbReference type="Pfam" id="PF00155"/>
    </source>
</evidence>
<evidence type="ECO:0000313" key="9">
    <source>
        <dbReference type="Proteomes" id="UP000325307"/>
    </source>
</evidence>
<organism evidence="8 9">
    <name type="scientific">Zafaria cholistanensis</name>
    <dbReference type="NCBI Taxonomy" id="1682741"/>
    <lineage>
        <taxon>Bacteria</taxon>
        <taxon>Bacillati</taxon>
        <taxon>Actinomycetota</taxon>
        <taxon>Actinomycetes</taxon>
        <taxon>Micrococcales</taxon>
        <taxon>Micrococcaceae</taxon>
        <taxon>Zafaria</taxon>
    </lineage>
</organism>
<keyword evidence="4 8" id="KW-0808">Transferase</keyword>
<comment type="similarity">
    <text evidence="2">Belongs to the class-I pyridoxal-phosphate-dependent aminotransferase family.</text>
</comment>
<dbReference type="InterPro" id="IPR051326">
    <property type="entry name" value="Kynurenine-oxoglutarate_AT"/>
</dbReference>
<evidence type="ECO:0000256" key="5">
    <source>
        <dbReference type="ARBA" id="ARBA00022898"/>
    </source>
</evidence>
<dbReference type="GO" id="GO:0030170">
    <property type="term" value="F:pyridoxal phosphate binding"/>
    <property type="evidence" value="ECO:0007669"/>
    <property type="project" value="InterPro"/>
</dbReference>
<dbReference type="SUPFAM" id="SSF53383">
    <property type="entry name" value="PLP-dependent transferases"/>
    <property type="match status" value="1"/>
</dbReference>
<keyword evidence="5" id="KW-0663">Pyridoxal phosphate</keyword>
<dbReference type="EMBL" id="BKDJ01000001">
    <property type="protein sequence ID" value="GER21914.1"/>
    <property type="molecule type" value="Genomic_DNA"/>
</dbReference>